<feature type="region of interest" description="Disordered" evidence="1">
    <location>
        <begin position="71"/>
        <end position="91"/>
    </location>
</feature>
<dbReference type="EMBL" id="JABEBT010000012">
    <property type="protein sequence ID" value="KAF7638461.1"/>
    <property type="molecule type" value="Genomic_DNA"/>
</dbReference>
<dbReference type="Proteomes" id="UP000605970">
    <property type="component" value="Unassembled WGS sequence"/>
</dbReference>
<accession>A0A8S9ZXR2</accession>
<evidence type="ECO:0000313" key="4">
    <source>
        <dbReference type="Proteomes" id="UP000605970"/>
    </source>
</evidence>
<reference evidence="3" key="1">
    <citation type="journal article" date="2020" name="Ecol. Evol.">
        <title>Genome structure and content of the rice root-knot nematode (Meloidogyne graminicola).</title>
        <authorList>
            <person name="Phan N.T."/>
            <person name="Danchin E.G.J."/>
            <person name="Klopp C."/>
            <person name="Perfus-Barbeoch L."/>
            <person name="Kozlowski D.K."/>
            <person name="Koutsovoulos G.D."/>
            <person name="Lopez-Roques C."/>
            <person name="Bouchez O."/>
            <person name="Zahm M."/>
            <person name="Besnard G."/>
            <person name="Bellafiore S."/>
        </authorList>
    </citation>
    <scope>NUCLEOTIDE SEQUENCE</scope>
    <source>
        <strain evidence="3">VN-18</strain>
    </source>
</reference>
<keyword evidence="4" id="KW-1185">Reference proteome</keyword>
<name>A0A8S9ZXR2_9BILA</name>
<dbReference type="OrthoDB" id="5870816at2759"/>
<feature type="region of interest" description="Disordered" evidence="1">
    <location>
        <begin position="179"/>
        <end position="221"/>
    </location>
</feature>
<comment type="caution">
    <text evidence="3">The sequence shown here is derived from an EMBL/GenBank/DDBJ whole genome shotgun (WGS) entry which is preliminary data.</text>
</comment>
<feature type="compositionally biased region" description="Basic and acidic residues" evidence="1">
    <location>
        <begin position="212"/>
        <end position="221"/>
    </location>
</feature>
<feature type="compositionally biased region" description="Polar residues" evidence="1">
    <location>
        <begin position="202"/>
        <end position="211"/>
    </location>
</feature>
<evidence type="ECO:0000256" key="2">
    <source>
        <dbReference type="SAM" id="SignalP"/>
    </source>
</evidence>
<keyword evidence="2" id="KW-0732">Signal</keyword>
<dbReference type="AlphaFoldDB" id="A0A8S9ZXR2"/>
<sequence length="311" mass="36294">MSNNLIILFLLFSIFICLIQGNYEKSEYGNGYSNEYEPKYGQGRRIIDDYVCDLDASVLVVTSSDNVGKKGLNGYNNNNKEENNYQKYPSSNGYEEIKRTKRSENEYNNNKYGQQQHSIKSYKVAKAHRLRCSIIASGSDEDCKKCCHMAARKDRSISKDSILGFIVDYDEINISEYTKGYNNNNNNNGYLQTPYRSKRDTSNSYTPTPNTEEYKKEEEEYKQSVTESYASPPSINYQNYYNNYPIPKNPRCVCCSPRVYSVHKNNEEYYDNNNYGKKKLKGYYGSEEYLNKQYNNNEEYKEGENKNEGYK</sequence>
<organism evidence="3 4">
    <name type="scientific">Meloidogyne graminicola</name>
    <dbReference type="NCBI Taxonomy" id="189291"/>
    <lineage>
        <taxon>Eukaryota</taxon>
        <taxon>Metazoa</taxon>
        <taxon>Ecdysozoa</taxon>
        <taxon>Nematoda</taxon>
        <taxon>Chromadorea</taxon>
        <taxon>Rhabditida</taxon>
        <taxon>Tylenchina</taxon>
        <taxon>Tylenchomorpha</taxon>
        <taxon>Tylenchoidea</taxon>
        <taxon>Meloidogynidae</taxon>
        <taxon>Meloidogyninae</taxon>
        <taxon>Meloidogyne</taxon>
    </lineage>
</organism>
<protein>
    <submittedName>
        <fullName evidence="3">Uncharacterized protein</fullName>
    </submittedName>
</protein>
<proteinExistence type="predicted"/>
<gene>
    <name evidence="3" type="ORF">Mgra_00002138</name>
</gene>
<evidence type="ECO:0000313" key="3">
    <source>
        <dbReference type="EMBL" id="KAF7638461.1"/>
    </source>
</evidence>
<feature type="chain" id="PRO_5035922806" evidence="2">
    <location>
        <begin position="22"/>
        <end position="311"/>
    </location>
</feature>
<evidence type="ECO:0000256" key="1">
    <source>
        <dbReference type="SAM" id="MobiDB-lite"/>
    </source>
</evidence>
<feature type="signal peptide" evidence="2">
    <location>
        <begin position="1"/>
        <end position="21"/>
    </location>
</feature>